<comment type="caution">
    <text evidence="1">The sequence shown here is derived from an EMBL/GenBank/DDBJ whole genome shotgun (WGS) entry which is preliminary data.</text>
</comment>
<dbReference type="Proteomes" id="UP000461768">
    <property type="component" value="Unassembled WGS sequence"/>
</dbReference>
<evidence type="ECO:0000313" key="1">
    <source>
        <dbReference type="EMBL" id="KAB1438163.1"/>
    </source>
</evidence>
<gene>
    <name evidence="1" type="ORF">F7O84_11430</name>
</gene>
<protein>
    <submittedName>
        <fullName evidence="1">Heavy-metal-associated domain-containing protein</fullName>
    </submittedName>
</protein>
<dbReference type="GO" id="GO:0046872">
    <property type="term" value="F:metal ion binding"/>
    <property type="evidence" value="ECO:0007669"/>
    <property type="project" value="InterPro"/>
</dbReference>
<reference evidence="1 2" key="2">
    <citation type="submission" date="2020-02" db="EMBL/GenBank/DDBJ databases">
        <title>Candidatus Galacturonibacter soehngenii shows hetero-acetogenic catabolism of galacturonic acid but lacks a canonical carbon monoxide dehydrogenase/acetyl-CoA synthase complex.</title>
        <authorList>
            <person name="Diender M."/>
            <person name="Stouten G.R."/>
            <person name="Petersen J.F."/>
            <person name="Nielsen P.H."/>
            <person name="Dueholm M.S."/>
            <person name="Pronk J.T."/>
            <person name="Van Loosdrecht M.C.M."/>
        </authorList>
    </citation>
    <scope>NUCLEOTIDE SEQUENCE [LARGE SCALE GENOMIC DNA]</scope>
    <source>
        <strain evidence="1">GalUA</strain>
    </source>
</reference>
<evidence type="ECO:0000313" key="2">
    <source>
        <dbReference type="Proteomes" id="UP000461768"/>
    </source>
</evidence>
<dbReference type="InterPro" id="IPR036163">
    <property type="entry name" value="HMA_dom_sf"/>
</dbReference>
<organism evidence="1 2">
    <name type="scientific">Candidatus Galacturonatibacter soehngenii</name>
    <dbReference type="NCBI Taxonomy" id="2307010"/>
    <lineage>
        <taxon>Bacteria</taxon>
        <taxon>Bacillati</taxon>
        <taxon>Bacillota</taxon>
        <taxon>Clostridia</taxon>
        <taxon>Lachnospirales</taxon>
        <taxon>Lachnospiraceae</taxon>
        <taxon>Candidatus Galacturonatibacter</taxon>
    </lineage>
</organism>
<dbReference type="Gene3D" id="3.30.70.100">
    <property type="match status" value="1"/>
</dbReference>
<keyword evidence="2" id="KW-1185">Reference proteome</keyword>
<reference evidence="1 2" key="1">
    <citation type="submission" date="2019-09" db="EMBL/GenBank/DDBJ databases">
        <authorList>
            <person name="Valk L.C."/>
        </authorList>
    </citation>
    <scope>NUCLEOTIDE SEQUENCE [LARGE SCALE GENOMIC DNA]</scope>
    <source>
        <strain evidence="1">GalUA</strain>
    </source>
</reference>
<dbReference type="SUPFAM" id="SSF55008">
    <property type="entry name" value="HMA, heavy metal-associated domain"/>
    <property type="match status" value="1"/>
</dbReference>
<accession>A0A7V7QKS2</accession>
<dbReference type="RefSeq" id="WP_151145121.1">
    <property type="nucleotide sequence ID" value="NZ_WAGX01000005.1"/>
</dbReference>
<dbReference type="AlphaFoldDB" id="A0A7V7QKS2"/>
<dbReference type="OrthoDB" id="1923382at2"/>
<dbReference type="EMBL" id="WAGX01000005">
    <property type="protein sequence ID" value="KAB1438163.1"/>
    <property type="molecule type" value="Genomic_DNA"/>
</dbReference>
<sequence>MQYIRLNVDGLEDIETQDKVKKQIEGIVGVGKVSVSAGQDYVDIQFDEQTSSSEISSHLQNNGYKVTDMLDKRFPL</sequence>
<name>A0A7V7QKS2_9FIRM</name>
<proteinExistence type="predicted"/>